<dbReference type="RefSeq" id="WP_184076294.1">
    <property type="nucleotide sequence ID" value="NZ_JACHDS010000001.1"/>
</dbReference>
<evidence type="ECO:0000259" key="8">
    <source>
        <dbReference type="Pfam" id="PF12823"/>
    </source>
</evidence>
<protein>
    <submittedName>
        <fullName evidence="9">Integral membrane protein</fullName>
    </submittedName>
</protein>
<dbReference type="EMBL" id="JACHDS010000001">
    <property type="protein sequence ID" value="MBB6173090.1"/>
    <property type="molecule type" value="Genomic_DNA"/>
</dbReference>
<accession>A0A7X0D6B4</accession>
<feature type="transmembrane region" description="Helical" evidence="7">
    <location>
        <begin position="76"/>
        <end position="95"/>
    </location>
</feature>
<dbReference type="AlphaFoldDB" id="A0A7X0D6B4"/>
<keyword evidence="3 7" id="KW-0812">Transmembrane</keyword>
<feature type="transmembrane region" description="Helical" evidence="7">
    <location>
        <begin position="48"/>
        <end position="70"/>
    </location>
</feature>
<reference evidence="9 10" key="1">
    <citation type="submission" date="2020-08" db="EMBL/GenBank/DDBJ databases">
        <title>Sequencing the genomes of 1000 actinobacteria strains.</title>
        <authorList>
            <person name="Klenk H.-P."/>
        </authorList>
    </citation>
    <scope>NUCLEOTIDE SEQUENCE [LARGE SCALE GENOMIC DNA]</scope>
    <source>
        <strain evidence="9 10">DSM 46659</strain>
    </source>
</reference>
<evidence type="ECO:0000256" key="2">
    <source>
        <dbReference type="ARBA" id="ARBA00022475"/>
    </source>
</evidence>
<dbReference type="Proteomes" id="UP000546642">
    <property type="component" value="Unassembled WGS sequence"/>
</dbReference>
<dbReference type="GO" id="GO:0005886">
    <property type="term" value="C:plasma membrane"/>
    <property type="evidence" value="ECO:0007669"/>
    <property type="project" value="UniProtKB-SubCell"/>
</dbReference>
<keyword evidence="2" id="KW-1003">Cell membrane</keyword>
<evidence type="ECO:0000313" key="10">
    <source>
        <dbReference type="Proteomes" id="UP000546642"/>
    </source>
</evidence>
<sequence>MSLASTVSPRQVLTAFRAIAAVEAVTWAGLLVGMFFKYVVVHNEIGVQIFGPIHGVAFIVYVAVAVLAWYRLGWSTLTAVLGLVASVPPFGTVVFERWASRTGRIDPAGGGGAPQEAALPSARA</sequence>
<feature type="compositionally biased region" description="Low complexity" evidence="6">
    <location>
        <begin position="114"/>
        <end position="124"/>
    </location>
</feature>
<evidence type="ECO:0000256" key="4">
    <source>
        <dbReference type="ARBA" id="ARBA00022989"/>
    </source>
</evidence>
<comment type="subcellular location">
    <subcellularLocation>
        <location evidence="1">Cell membrane</location>
        <topology evidence="1">Multi-pass membrane protein</topology>
    </subcellularLocation>
</comment>
<keyword evidence="10" id="KW-1185">Reference proteome</keyword>
<evidence type="ECO:0000256" key="3">
    <source>
        <dbReference type="ARBA" id="ARBA00022692"/>
    </source>
</evidence>
<evidence type="ECO:0000256" key="1">
    <source>
        <dbReference type="ARBA" id="ARBA00004651"/>
    </source>
</evidence>
<keyword evidence="4 7" id="KW-1133">Transmembrane helix</keyword>
<name>A0A7X0D6B4_9ACTN</name>
<evidence type="ECO:0000256" key="6">
    <source>
        <dbReference type="SAM" id="MobiDB-lite"/>
    </source>
</evidence>
<gene>
    <name evidence="9" type="ORF">HNR23_003150</name>
</gene>
<evidence type="ECO:0000256" key="7">
    <source>
        <dbReference type="SAM" id="Phobius"/>
    </source>
</evidence>
<organism evidence="9 10">
    <name type="scientific">Nocardiopsis mwathae</name>
    <dbReference type="NCBI Taxonomy" id="1472723"/>
    <lineage>
        <taxon>Bacteria</taxon>
        <taxon>Bacillati</taxon>
        <taxon>Actinomycetota</taxon>
        <taxon>Actinomycetes</taxon>
        <taxon>Streptosporangiales</taxon>
        <taxon>Nocardiopsidaceae</taxon>
        <taxon>Nocardiopsis</taxon>
    </lineage>
</organism>
<dbReference type="InterPro" id="IPR023845">
    <property type="entry name" value="DUF3817_TM"/>
</dbReference>
<proteinExistence type="predicted"/>
<dbReference type="PANTHER" id="PTHR40077">
    <property type="entry name" value="MEMBRANE PROTEIN-RELATED"/>
    <property type="match status" value="1"/>
</dbReference>
<dbReference type="PANTHER" id="PTHR40077:SF1">
    <property type="entry name" value="MEMBRANE PROTEIN"/>
    <property type="match status" value="1"/>
</dbReference>
<feature type="transmembrane region" description="Helical" evidence="7">
    <location>
        <begin position="12"/>
        <end position="36"/>
    </location>
</feature>
<comment type="caution">
    <text evidence="9">The sequence shown here is derived from an EMBL/GenBank/DDBJ whole genome shotgun (WGS) entry which is preliminary data.</text>
</comment>
<evidence type="ECO:0000313" key="9">
    <source>
        <dbReference type="EMBL" id="MBB6173090.1"/>
    </source>
</evidence>
<evidence type="ECO:0000256" key="5">
    <source>
        <dbReference type="ARBA" id="ARBA00023136"/>
    </source>
</evidence>
<feature type="region of interest" description="Disordered" evidence="6">
    <location>
        <begin position="102"/>
        <end position="124"/>
    </location>
</feature>
<feature type="domain" description="DUF3817" evidence="8">
    <location>
        <begin position="13"/>
        <end position="101"/>
    </location>
</feature>
<keyword evidence="5 7" id="KW-0472">Membrane</keyword>
<dbReference type="Pfam" id="PF12823">
    <property type="entry name" value="DUF3817"/>
    <property type="match status" value="1"/>
</dbReference>
<dbReference type="NCBIfam" id="TIGR03954">
    <property type="entry name" value="integ_memb_HG"/>
    <property type="match status" value="1"/>
</dbReference>